<dbReference type="AlphaFoldDB" id="A0A0L6UE10"/>
<accession>A0A0L6UE10</accession>
<sequence>MVISKPQPFDGTHGATAKAFIGQIGLHAITYPKDYTATWSQPYLDKIFNKVPVVFDDFLNDFRSSFLITTTSTVPSMPAPLVGPTPTYEHQHGLKENIQLAVVMRNIEFDCLHSLQALALKAVWKEKLSQ</sequence>
<evidence type="ECO:0000313" key="1">
    <source>
        <dbReference type="EMBL" id="KNZ46804.1"/>
    </source>
</evidence>
<protein>
    <submittedName>
        <fullName evidence="1">Uncharacterized protein</fullName>
    </submittedName>
</protein>
<comment type="caution">
    <text evidence="1">The sequence shown here is derived from an EMBL/GenBank/DDBJ whole genome shotgun (WGS) entry which is preliminary data.</text>
</comment>
<dbReference type="Proteomes" id="UP000037035">
    <property type="component" value="Unassembled WGS sequence"/>
</dbReference>
<keyword evidence="2" id="KW-1185">Reference proteome</keyword>
<proteinExistence type="predicted"/>
<dbReference type="EMBL" id="LAVV01012317">
    <property type="protein sequence ID" value="KNZ46804.1"/>
    <property type="molecule type" value="Genomic_DNA"/>
</dbReference>
<evidence type="ECO:0000313" key="2">
    <source>
        <dbReference type="Proteomes" id="UP000037035"/>
    </source>
</evidence>
<gene>
    <name evidence="1" type="ORF">VP01_6940g1</name>
</gene>
<organism evidence="1 2">
    <name type="scientific">Puccinia sorghi</name>
    <dbReference type="NCBI Taxonomy" id="27349"/>
    <lineage>
        <taxon>Eukaryota</taxon>
        <taxon>Fungi</taxon>
        <taxon>Dikarya</taxon>
        <taxon>Basidiomycota</taxon>
        <taxon>Pucciniomycotina</taxon>
        <taxon>Pucciniomycetes</taxon>
        <taxon>Pucciniales</taxon>
        <taxon>Pucciniaceae</taxon>
        <taxon>Puccinia</taxon>
    </lineage>
</organism>
<dbReference type="OrthoDB" id="4847360at2759"/>
<dbReference type="VEuPathDB" id="FungiDB:VP01_6940g1"/>
<name>A0A0L6UE10_9BASI</name>
<reference evidence="1 2" key="1">
    <citation type="submission" date="2015-08" db="EMBL/GenBank/DDBJ databases">
        <title>Next Generation Sequencing and Analysis of the Genome of Puccinia sorghi L Schw, the Causal Agent of Maize Common Rust.</title>
        <authorList>
            <person name="Rochi L."/>
            <person name="Burguener G."/>
            <person name="Darino M."/>
            <person name="Turjanski A."/>
            <person name="Kreff E."/>
            <person name="Dieguez M.J."/>
            <person name="Sacco F."/>
        </authorList>
    </citation>
    <scope>NUCLEOTIDE SEQUENCE [LARGE SCALE GENOMIC DNA]</scope>
    <source>
        <strain evidence="1 2">RO10H11247</strain>
    </source>
</reference>